<feature type="compositionally biased region" description="Polar residues" evidence="1">
    <location>
        <begin position="50"/>
        <end position="64"/>
    </location>
</feature>
<dbReference type="Proteomes" id="UP000823775">
    <property type="component" value="Unassembled WGS sequence"/>
</dbReference>
<reference evidence="2 3" key="1">
    <citation type="journal article" date="2021" name="BMC Genomics">
        <title>Datura genome reveals duplications of psychoactive alkaloid biosynthetic genes and high mutation rate following tissue culture.</title>
        <authorList>
            <person name="Rajewski A."/>
            <person name="Carter-House D."/>
            <person name="Stajich J."/>
            <person name="Litt A."/>
        </authorList>
    </citation>
    <scope>NUCLEOTIDE SEQUENCE [LARGE SCALE GENOMIC DNA]</scope>
    <source>
        <strain evidence="2">AR-01</strain>
    </source>
</reference>
<feature type="compositionally biased region" description="Basic and acidic residues" evidence="1">
    <location>
        <begin position="1"/>
        <end position="10"/>
    </location>
</feature>
<protein>
    <submittedName>
        <fullName evidence="2">Uncharacterized protein</fullName>
    </submittedName>
</protein>
<feature type="region of interest" description="Disordered" evidence="1">
    <location>
        <begin position="1"/>
        <end position="26"/>
    </location>
</feature>
<evidence type="ECO:0000313" key="3">
    <source>
        <dbReference type="Proteomes" id="UP000823775"/>
    </source>
</evidence>
<name>A0ABS8W6P4_DATST</name>
<keyword evidence="3" id="KW-1185">Reference proteome</keyword>
<proteinExistence type="predicted"/>
<organism evidence="2 3">
    <name type="scientific">Datura stramonium</name>
    <name type="common">Jimsonweed</name>
    <name type="synonym">Common thornapple</name>
    <dbReference type="NCBI Taxonomy" id="4076"/>
    <lineage>
        <taxon>Eukaryota</taxon>
        <taxon>Viridiplantae</taxon>
        <taxon>Streptophyta</taxon>
        <taxon>Embryophyta</taxon>
        <taxon>Tracheophyta</taxon>
        <taxon>Spermatophyta</taxon>
        <taxon>Magnoliopsida</taxon>
        <taxon>eudicotyledons</taxon>
        <taxon>Gunneridae</taxon>
        <taxon>Pentapetalae</taxon>
        <taxon>asterids</taxon>
        <taxon>lamiids</taxon>
        <taxon>Solanales</taxon>
        <taxon>Solanaceae</taxon>
        <taxon>Solanoideae</taxon>
        <taxon>Datureae</taxon>
        <taxon>Datura</taxon>
    </lineage>
</organism>
<evidence type="ECO:0000256" key="1">
    <source>
        <dbReference type="SAM" id="MobiDB-lite"/>
    </source>
</evidence>
<dbReference type="EMBL" id="JACEIK010006691">
    <property type="protein sequence ID" value="MCE2056148.1"/>
    <property type="molecule type" value="Genomic_DNA"/>
</dbReference>
<feature type="region of interest" description="Disordered" evidence="1">
    <location>
        <begin position="50"/>
        <end position="91"/>
    </location>
</feature>
<sequence>MDKTLSKDEDGSSGVSKTGRVRKQRLEAHYHQRLIESSSRKNRAIEFLSNPLQSIPSFTAASGRQKQKEEGNAQDFTRQKKSLRDSCGFQD</sequence>
<evidence type="ECO:0000313" key="2">
    <source>
        <dbReference type="EMBL" id="MCE2056148.1"/>
    </source>
</evidence>
<accession>A0ABS8W6P4</accession>
<gene>
    <name evidence="2" type="ORF">HAX54_044123</name>
</gene>
<comment type="caution">
    <text evidence="2">The sequence shown here is derived from an EMBL/GenBank/DDBJ whole genome shotgun (WGS) entry which is preliminary data.</text>
</comment>